<comment type="caution">
    <text evidence="2">The sequence shown here is derived from an EMBL/GenBank/DDBJ whole genome shotgun (WGS) entry which is preliminary data.</text>
</comment>
<dbReference type="Proteomes" id="UP000023774">
    <property type="component" value="Unassembled WGS sequence"/>
</dbReference>
<dbReference type="AlphaFoldDB" id="N9KRY8"/>
<reference evidence="3 6" key="3">
    <citation type="submission" date="2017-11" db="EMBL/GenBank/DDBJ databases">
        <authorList>
            <person name="Han C.G."/>
        </authorList>
    </citation>
    <scope>NUCLEOTIDE SEQUENCE [LARGE SCALE GENOMIC DNA]</scope>
    <source>
        <strain evidence="3 6">ANC 5347</strain>
    </source>
</reference>
<accession>N9KRY8</accession>
<dbReference type="Proteomes" id="UP000242351">
    <property type="component" value="Unassembled WGS sequence"/>
</dbReference>
<feature type="compositionally biased region" description="Basic and acidic residues" evidence="1">
    <location>
        <begin position="25"/>
        <end position="72"/>
    </location>
</feature>
<reference evidence="2 5" key="1">
    <citation type="submission" date="2013-02" db="EMBL/GenBank/DDBJ databases">
        <title>The Genome Sequence of Acinetobacter sp. NIPH 713.</title>
        <authorList>
            <consortium name="The Broad Institute Genome Sequencing Platform"/>
            <consortium name="The Broad Institute Genome Sequencing Center for Infectious Disease"/>
            <person name="Cerqueira G."/>
            <person name="Feldgarden M."/>
            <person name="Courvalin P."/>
            <person name="Perichon B."/>
            <person name="Grillot-Courvalin C."/>
            <person name="Clermont D."/>
            <person name="Rocha E."/>
            <person name="Yoon E.-J."/>
            <person name="Nemec A."/>
            <person name="Walker B."/>
            <person name="Young S.K."/>
            <person name="Zeng Q."/>
            <person name="Gargeya S."/>
            <person name="Fitzgerald M."/>
            <person name="Haas B."/>
            <person name="Abouelleil A."/>
            <person name="Alvarado L."/>
            <person name="Arachchi H.M."/>
            <person name="Berlin A.M."/>
            <person name="Chapman S.B."/>
            <person name="Dewar J."/>
            <person name="Goldberg J."/>
            <person name="Griggs A."/>
            <person name="Gujja S."/>
            <person name="Hansen M."/>
            <person name="Howarth C."/>
            <person name="Imamovic A."/>
            <person name="Larimer J."/>
            <person name="McCowan C."/>
            <person name="Murphy C."/>
            <person name="Neiman D."/>
            <person name="Pearson M."/>
            <person name="Priest M."/>
            <person name="Roberts A."/>
            <person name="Saif S."/>
            <person name="Shea T."/>
            <person name="Sisk P."/>
            <person name="Sykes S."/>
            <person name="Wortman J."/>
            <person name="Nusbaum C."/>
            <person name="Birren B."/>
        </authorList>
    </citation>
    <scope>NUCLEOTIDE SEQUENCE [LARGE SCALE GENOMIC DNA]</scope>
    <source>
        <strain evidence="2 5">NIPH 713</strain>
    </source>
</reference>
<feature type="region of interest" description="Disordered" evidence="1">
    <location>
        <begin position="21"/>
        <end position="72"/>
    </location>
</feature>
<dbReference type="Proteomes" id="UP000243446">
    <property type="component" value="Unassembled WGS sequence"/>
</dbReference>
<evidence type="ECO:0000313" key="5">
    <source>
        <dbReference type="Proteomes" id="UP000023774"/>
    </source>
</evidence>
<sequence length="72" mass="8892">MIKKAILLSVLAVSLTGCVVDPWDDGSRDHRDRNGHYDRDHKDRDWKNREHRDHRDWKRDRGDNRDWRRDRD</sequence>
<evidence type="ECO:0008006" key="8">
    <source>
        <dbReference type="Google" id="ProtNLM"/>
    </source>
</evidence>
<reference evidence="3 6" key="4">
    <citation type="submission" date="2017-12" db="EMBL/GenBank/DDBJ databases">
        <title>Revising the taxonomy of the Acinetobacter lwoffii group: the description of Acinetobacter pseudolwoffii sp. nov. and emended description of Acinetobacter lwoffii.</title>
        <authorList>
            <person name="Nemec A."/>
        </authorList>
    </citation>
    <scope>NUCLEOTIDE SEQUENCE [LARGE SCALE GENOMIC DNA]</scope>
    <source>
        <strain evidence="3 6">ANC 5347</strain>
    </source>
</reference>
<evidence type="ECO:0000313" key="4">
    <source>
        <dbReference type="EMBL" id="PJO76192.1"/>
    </source>
</evidence>
<dbReference type="HOGENOM" id="CLU_200179_0_0_6"/>
<dbReference type="RefSeq" id="WP_005171910.1">
    <property type="nucleotide sequence ID" value="NZ_CBDBYO010000009.1"/>
</dbReference>
<dbReference type="GeneID" id="97177716"/>
<dbReference type="EMBL" id="PHRG01000001">
    <property type="protein sequence ID" value="PJO76192.1"/>
    <property type="molecule type" value="Genomic_DNA"/>
</dbReference>
<dbReference type="EMBL" id="PGOZ01000002">
    <property type="protein sequence ID" value="PJI33477.1"/>
    <property type="molecule type" value="Genomic_DNA"/>
</dbReference>
<evidence type="ECO:0000313" key="6">
    <source>
        <dbReference type="Proteomes" id="UP000242351"/>
    </source>
</evidence>
<dbReference type="PROSITE" id="PS51257">
    <property type="entry name" value="PROKAR_LIPOPROTEIN"/>
    <property type="match status" value="1"/>
</dbReference>
<dbReference type="PATRIC" id="fig|1217709.3.peg.1744"/>
<evidence type="ECO:0000313" key="3">
    <source>
        <dbReference type="EMBL" id="PJI33477.1"/>
    </source>
</evidence>
<evidence type="ECO:0000256" key="1">
    <source>
        <dbReference type="SAM" id="MobiDB-lite"/>
    </source>
</evidence>
<protein>
    <recommendedName>
        <fullName evidence="8">Lipoprotein</fullName>
    </recommendedName>
</protein>
<proteinExistence type="predicted"/>
<gene>
    <name evidence="3" type="ORF">CU320_03490</name>
    <name evidence="4" type="ORF">CWI32_00610</name>
    <name evidence="2" type="ORF">F906_01817</name>
</gene>
<evidence type="ECO:0000313" key="7">
    <source>
        <dbReference type="Proteomes" id="UP000243446"/>
    </source>
</evidence>
<evidence type="ECO:0000313" key="2">
    <source>
        <dbReference type="EMBL" id="ENW86748.1"/>
    </source>
</evidence>
<accession>A0A2H9UP62</accession>
<name>N9KRY8_9GAMM</name>
<reference evidence="4 7" key="2">
    <citation type="submission" date="2017-11" db="EMBL/GenBank/DDBJ databases">
        <title>Revising the taxonomy of the Acinetobacter lwoffii group: the description of Acinetobacter pseudolwoffii sp. nov. and emended description of Acinetobacter lwoffii.</title>
        <authorList>
            <person name="Nemec A."/>
            <person name="Radolfova-Krizova L."/>
        </authorList>
    </citation>
    <scope>NUCLEOTIDE SEQUENCE [LARGE SCALE GENOMIC DNA]</scope>
    <source>
        <strain evidence="4 7">ANC 5044</strain>
    </source>
</reference>
<dbReference type="EMBL" id="APRJ01000011">
    <property type="protein sequence ID" value="ENW86748.1"/>
    <property type="molecule type" value="Genomic_DNA"/>
</dbReference>
<organism evidence="2 5">
    <name type="scientific">Acinetobacter pseudolwoffii</name>
    <dbReference type="NCBI Taxonomy" id="2053287"/>
    <lineage>
        <taxon>Bacteria</taxon>
        <taxon>Pseudomonadati</taxon>
        <taxon>Pseudomonadota</taxon>
        <taxon>Gammaproteobacteria</taxon>
        <taxon>Moraxellales</taxon>
        <taxon>Moraxellaceae</taxon>
        <taxon>Acinetobacter</taxon>
    </lineage>
</organism>
<dbReference type="OrthoDB" id="6710258at2"/>
<keyword evidence="5" id="KW-1185">Reference proteome</keyword>
<accession>A0A2H9YU69</accession>